<evidence type="ECO:0000313" key="3">
    <source>
        <dbReference type="Proteomes" id="UP000317318"/>
    </source>
</evidence>
<keyword evidence="1" id="KW-0472">Membrane</keyword>
<dbReference type="EMBL" id="CP036268">
    <property type="protein sequence ID" value="QDT39371.1"/>
    <property type="molecule type" value="Genomic_DNA"/>
</dbReference>
<keyword evidence="1" id="KW-0812">Transmembrane</keyword>
<gene>
    <name evidence="2" type="ORF">Pan189_37770</name>
</gene>
<protein>
    <submittedName>
        <fullName evidence="2">Uncharacterized protein</fullName>
    </submittedName>
</protein>
<evidence type="ECO:0000256" key="1">
    <source>
        <dbReference type="SAM" id="Phobius"/>
    </source>
</evidence>
<organism evidence="2 3">
    <name type="scientific">Stratiformator vulcanicus</name>
    <dbReference type="NCBI Taxonomy" id="2527980"/>
    <lineage>
        <taxon>Bacteria</taxon>
        <taxon>Pseudomonadati</taxon>
        <taxon>Planctomycetota</taxon>
        <taxon>Planctomycetia</taxon>
        <taxon>Planctomycetales</taxon>
        <taxon>Planctomycetaceae</taxon>
        <taxon>Stratiformator</taxon>
    </lineage>
</organism>
<keyword evidence="3" id="KW-1185">Reference proteome</keyword>
<dbReference type="KEGG" id="svp:Pan189_37770"/>
<accession>A0A517R672</accession>
<feature type="transmembrane region" description="Helical" evidence="1">
    <location>
        <begin position="29"/>
        <end position="49"/>
    </location>
</feature>
<sequence>MKDTAAVGVRNRIAQVDEATDETAKRGVAFSRCLAFLTVIFFSGFFQALPADELHRVIGTAVCVGTKSVNGHNPGMLQLAGHLGFQ</sequence>
<dbReference type="AlphaFoldDB" id="A0A517R672"/>
<reference evidence="2 3" key="1">
    <citation type="submission" date="2019-02" db="EMBL/GenBank/DDBJ databases">
        <title>Deep-cultivation of Planctomycetes and their phenomic and genomic characterization uncovers novel biology.</title>
        <authorList>
            <person name="Wiegand S."/>
            <person name="Jogler M."/>
            <person name="Boedeker C."/>
            <person name="Pinto D."/>
            <person name="Vollmers J."/>
            <person name="Rivas-Marin E."/>
            <person name="Kohn T."/>
            <person name="Peeters S.H."/>
            <person name="Heuer A."/>
            <person name="Rast P."/>
            <person name="Oberbeckmann S."/>
            <person name="Bunk B."/>
            <person name="Jeske O."/>
            <person name="Meyerdierks A."/>
            <person name="Storesund J.E."/>
            <person name="Kallscheuer N."/>
            <person name="Luecker S."/>
            <person name="Lage O.M."/>
            <person name="Pohl T."/>
            <person name="Merkel B.J."/>
            <person name="Hornburger P."/>
            <person name="Mueller R.-W."/>
            <person name="Bruemmer F."/>
            <person name="Labrenz M."/>
            <person name="Spormann A.M."/>
            <person name="Op den Camp H."/>
            <person name="Overmann J."/>
            <person name="Amann R."/>
            <person name="Jetten M.S.M."/>
            <person name="Mascher T."/>
            <person name="Medema M.H."/>
            <person name="Devos D.P."/>
            <person name="Kaster A.-K."/>
            <person name="Ovreas L."/>
            <person name="Rohde M."/>
            <person name="Galperin M.Y."/>
            <person name="Jogler C."/>
        </authorList>
    </citation>
    <scope>NUCLEOTIDE SEQUENCE [LARGE SCALE GENOMIC DNA]</scope>
    <source>
        <strain evidence="2 3">Pan189</strain>
    </source>
</reference>
<keyword evidence="1" id="KW-1133">Transmembrane helix</keyword>
<dbReference type="Proteomes" id="UP000317318">
    <property type="component" value="Chromosome"/>
</dbReference>
<proteinExistence type="predicted"/>
<evidence type="ECO:0000313" key="2">
    <source>
        <dbReference type="EMBL" id="QDT39371.1"/>
    </source>
</evidence>
<name>A0A517R672_9PLAN</name>